<evidence type="ECO:0000256" key="1">
    <source>
        <dbReference type="SAM" id="MobiDB-lite"/>
    </source>
</evidence>
<reference evidence="2" key="1">
    <citation type="submission" date="2023-06" db="EMBL/GenBank/DDBJ databases">
        <title>Genomic analysis of the entomopathogenic nematode Steinernema hermaphroditum.</title>
        <authorList>
            <person name="Schwarz E.M."/>
            <person name="Heppert J.K."/>
            <person name="Baniya A."/>
            <person name="Schwartz H.T."/>
            <person name="Tan C.-H."/>
            <person name="Antoshechkin I."/>
            <person name="Sternberg P.W."/>
            <person name="Goodrich-Blair H."/>
            <person name="Dillman A.R."/>
        </authorList>
    </citation>
    <scope>NUCLEOTIDE SEQUENCE</scope>
    <source>
        <strain evidence="2">PS9179</strain>
        <tissue evidence="2">Whole animal</tissue>
    </source>
</reference>
<evidence type="ECO:0000313" key="2">
    <source>
        <dbReference type="EMBL" id="KAK0429237.1"/>
    </source>
</evidence>
<evidence type="ECO:0000313" key="3">
    <source>
        <dbReference type="Proteomes" id="UP001175271"/>
    </source>
</evidence>
<comment type="caution">
    <text evidence="2">The sequence shown here is derived from an EMBL/GenBank/DDBJ whole genome shotgun (WGS) entry which is preliminary data.</text>
</comment>
<feature type="compositionally biased region" description="Gly residues" evidence="1">
    <location>
        <begin position="11"/>
        <end position="29"/>
    </location>
</feature>
<name>A0AA39ITG6_9BILA</name>
<keyword evidence="3" id="KW-1185">Reference proteome</keyword>
<organism evidence="2 3">
    <name type="scientific">Steinernema hermaphroditum</name>
    <dbReference type="NCBI Taxonomy" id="289476"/>
    <lineage>
        <taxon>Eukaryota</taxon>
        <taxon>Metazoa</taxon>
        <taxon>Ecdysozoa</taxon>
        <taxon>Nematoda</taxon>
        <taxon>Chromadorea</taxon>
        <taxon>Rhabditida</taxon>
        <taxon>Tylenchina</taxon>
        <taxon>Panagrolaimomorpha</taxon>
        <taxon>Strongyloidoidea</taxon>
        <taxon>Steinernematidae</taxon>
        <taxon>Steinernema</taxon>
    </lineage>
</organism>
<protein>
    <submittedName>
        <fullName evidence="2">Uncharacterized protein</fullName>
    </submittedName>
</protein>
<proteinExistence type="predicted"/>
<dbReference type="Proteomes" id="UP001175271">
    <property type="component" value="Unassembled WGS sequence"/>
</dbReference>
<dbReference type="AlphaFoldDB" id="A0AA39ITG6"/>
<dbReference type="EMBL" id="JAUCMV010000001">
    <property type="protein sequence ID" value="KAK0429237.1"/>
    <property type="molecule type" value="Genomic_DNA"/>
</dbReference>
<accession>A0AA39ITG6</accession>
<gene>
    <name evidence="2" type="ORF">QR680_011267</name>
</gene>
<feature type="region of interest" description="Disordered" evidence="1">
    <location>
        <begin position="11"/>
        <end position="52"/>
    </location>
</feature>
<sequence length="199" mass="21199">MNLRCPAQGIQAGGGGGAMTTGGGGGGAKTTGEGERTIGGGPQATPTQGGEGGGAQAIRLIIKLSWKTRAVQAIKSEVENLCLSSENITNAADSFKMTGRYKNAQITFKSMLNFVSKAVKHGHGPPSESLETYHTRVKKILKDGNYSSWEHGNRLAITSKHGSVFLLRAYNTKKYQFSSCYTQKEFPYHDIEASIPGEA</sequence>